<dbReference type="RefSeq" id="XP_040701668.1">
    <property type="nucleotide sequence ID" value="XM_040844925.1"/>
</dbReference>
<dbReference type="Proteomes" id="UP000184356">
    <property type="component" value="Unassembled WGS sequence"/>
</dbReference>
<gene>
    <name evidence="1" type="ORF">ASPSYDRAFT_31953</name>
</gene>
<proteinExistence type="predicted"/>
<dbReference type="GeneID" id="63760998"/>
<evidence type="ECO:0000313" key="2">
    <source>
        <dbReference type="Proteomes" id="UP000184356"/>
    </source>
</evidence>
<accession>A0A1L9TEK7</accession>
<dbReference type="AlphaFoldDB" id="A0A1L9TEK7"/>
<dbReference type="EMBL" id="KV878587">
    <property type="protein sequence ID" value="OJJ57862.1"/>
    <property type="molecule type" value="Genomic_DNA"/>
</dbReference>
<sequence length="235" mass="26317">MPPEQNRSSSRLTFRDNDEGTIYINRPRCSCAAGFWNKSPRHKGGRLMSPFCYGTWLMLATWLIKPQRVKRLIAPFVPRSMLADHTLIFAATTANTAPLGHDCIRRSGKAGKDFCAAHWQVARRPELLLGTKGVYRFRCGTAFVHEIGVSGGYKHEVLHFDKEASGAVGSFYICDWILSPHGFLLTFDTRDQRSHKAIWSSKSYSNARHSPHSVDCCKVAHSGTADKQLFGLCNS</sequence>
<protein>
    <submittedName>
        <fullName evidence="1">Uncharacterized protein</fullName>
    </submittedName>
</protein>
<dbReference type="VEuPathDB" id="FungiDB:ASPSYDRAFT_31953"/>
<reference evidence="2" key="1">
    <citation type="journal article" date="2017" name="Genome Biol.">
        <title>Comparative genomics reveals high biological diversity and specific adaptations in the industrially and medically important fungal genus Aspergillus.</title>
        <authorList>
            <person name="de Vries R.P."/>
            <person name="Riley R."/>
            <person name="Wiebenga A."/>
            <person name="Aguilar-Osorio G."/>
            <person name="Amillis S."/>
            <person name="Uchima C.A."/>
            <person name="Anderluh G."/>
            <person name="Asadollahi M."/>
            <person name="Askin M."/>
            <person name="Barry K."/>
            <person name="Battaglia E."/>
            <person name="Bayram O."/>
            <person name="Benocci T."/>
            <person name="Braus-Stromeyer S.A."/>
            <person name="Caldana C."/>
            <person name="Canovas D."/>
            <person name="Cerqueira G.C."/>
            <person name="Chen F."/>
            <person name="Chen W."/>
            <person name="Choi C."/>
            <person name="Clum A."/>
            <person name="Dos Santos R.A."/>
            <person name="Damasio A.R."/>
            <person name="Diallinas G."/>
            <person name="Emri T."/>
            <person name="Fekete E."/>
            <person name="Flipphi M."/>
            <person name="Freyberg S."/>
            <person name="Gallo A."/>
            <person name="Gournas C."/>
            <person name="Habgood R."/>
            <person name="Hainaut M."/>
            <person name="Harispe M.L."/>
            <person name="Henrissat B."/>
            <person name="Hilden K.S."/>
            <person name="Hope R."/>
            <person name="Hossain A."/>
            <person name="Karabika E."/>
            <person name="Karaffa L."/>
            <person name="Karanyi Z."/>
            <person name="Krasevec N."/>
            <person name="Kuo A."/>
            <person name="Kusch H."/>
            <person name="LaButti K."/>
            <person name="Lagendijk E.L."/>
            <person name="Lapidus A."/>
            <person name="Levasseur A."/>
            <person name="Lindquist E."/>
            <person name="Lipzen A."/>
            <person name="Logrieco A.F."/>
            <person name="MacCabe A."/>
            <person name="Maekelae M.R."/>
            <person name="Malavazi I."/>
            <person name="Melin P."/>
            <person name="Meyer V."/>
            <person name="Mielnichuk N."/>
            <person name="Miskei M."/>
            <person name="Molnar A.P."/>
            <person name="Mule G."/>
            <person name="Ngan C.Y."/>
            <person name="Orejas M."/>
            <person name="Orosz E."/>
            <person name="Ouedraogo J.P."/>
            <person name="Overkamp K.M."/>
            <person name="Park H.-S."/>
            <person name="Perrone G."/>
            <person name="Piumi F."/>
            <person name="Punt P.J."/>
            <person name="Ram A.F."/>
            <person name="Ramon A."/>
            <person name="Rauscher S."/>
            <person name="Record E."/>
            <person name="Riano-Pachon D.M."/>
            <person name="Robert V."/>
            <person name="Roehrig J."/>
            <person name="Ruller R."/>
            <person name="Salamov A."/>
            <person name="Salih N.S."/>
            <person name="Samson R.A."/>
            <person name="Sandor E."/>
            <person name="Sanguinetti M."/>
            <person name="Schuetze T."/>
            <person name="Sepcic K."/>
            <person name="Shelest E."/>
            <person name="Sherlock G."/>
            <person name="Sophianopoulou V."/>
            <person name="Squina F.M."/>
            <person name="Sun H."/>
            <person name="Susca A."/>
            <person name="Todd R.B."/>
            <person name="Tsang A."/>
            <person name="Unkles S.E."/>
            <person name="van de Wiele N."/>
            <person name="van Rossen-Uffink D."/>
            <person name="Oliveira J.V."/>
            <person name="Vesth T.C."/>
            <person name="Visser J."/>
            <person name="Yu J.-H."/>
            <person name="Zhou M."/>
            <person name="Andersen M.R."/>
            <person name="Archer D.B."/>
            <person name="Baker S.E."/>
            <person name="Benoit I."/>
            <person name="Brakhage A.A."/>
            <person name="Braus G.H."/>
            <person name="Fischer R."/>
            <person name="Frisvad J.C."/>
            <person name="Goldman G.H."/>
            <person name="Houbraken J."/>
            <person name="Oakley B."/>
            <person name="Pocsi I."/>
            <person name="Scazzocchio C."/>
            <person name="Seiboth B."/>
            <person name="vanKuyk P.A."/>
            <person name="Wortman J."/>
            <person name="Dyer P.S."/>
            <person name="Grigoriev I.V."/>
        </authorList>
    </citation>
    <scope>NUCLEOTIDE SEQUENCE [LARGE SCALE GENOMIC DNA]</scope>
    <source>
        <strain evidence="2">CBS 593.65</strain>
    </source>
</reference>
<name>A0A1L9TEK7_9EURO</name>
<evidence type="ECO:0000313" key="1">
    <source>
        <dbReference type="EMBL" id="OJJ57862.1"/>
    </source>
</evidence>
<keyword evidence="2" id="KW-1185">Reference proteome</keyword>
<organism evidence="1 2">
    <name type="scientific">Aspergillus sydowii CBS 593.65</name>
    <dbReference type="NCBI Taxonomy" id="1036612"/>
    <lineage>
        <taxon>Eukaryota</taxon>
        <taxon>Fungi</taxon>
        <taxon>Dikarya</taxon>
        <taxon>Ascomycota</taxon>
        <taxon>Pezizomycotina</taxon>
        <taxon>Eurotiomycetes</taxon>
        <taxon>Eurotiomycetidae</taxon>
        <taxon>Eurotiales</taxon>
        <taxon>Aspergillaceae</taxon>
        <taxon>Aspergillus</taxon>
        <taxon>Aspergillus subgen. Nidulantes</taxon>
    </lineage>
</organism>